<dbReference type="STRING" id="1429867.A0A0G4PTV0"/>
<protein>
    <submittedName>
        <fullName evidence="2">Str. FM013</fullName>
    </submittedName>
</protein>
<reference evidence="2 3" key="1">
    <citation type="journal article" date="2014" name="Nat. Commun.">
        <title>Multiple recent horizontal transfers of a large genomic region in cheese making fungi.</title>
        <authorList>
            <person name="Cheeseman K."/>
            <person name="Ropars J."/>
            <person name="Renault P."/>
            <person name="Dupont J."/>
            <person name="Gouzy J."/>
            <person name="Branca A."/>
            <person name="Abraham A.L."/>
            <person name="Ceppi M."/>
            <person name="Conseiller E."/>
            <person name="Debuchy R."/>
            <person name="Malagnac F."/>
            <person name="Goarin A."/>
            <person name="Silar P."/>
            <person name="Lacoste S."/>
            <person name="Sallet E."/>
            <person name="Bensimon A."/>
            <person name="Giraud T."/>
            <person name="Brygoo Y."/>
        </authorList>
    </citation>
    <scope>NUCLEOTIDE SEQUENCE [LARGE SCALE GENOMIC DNA]</scope>
    <source>
        <strain evidence="3">FM 013</strain>
    </source>
</reference>
<sequence length="87" mass="10249">MMWGLNGLIMQHVAHRLNVAKWEAEKREKREKREKAEEDRPLKEEVDGLRRQVWVLAGRIVELERENAKLRCDVTDLQGVALDNTRS</sequence>
<evidence type="ECO:0000313" key="3">
    <source>
        <dbReference type="Proteomes" id="UP000053732"/>
    </source>
</evidence>
<evidence type="ECO:0000256" key="1">
    <source>
        <dbReference type="SAM" id="Coils"/>
    </source>
</evidence>
<dbReference type="AlphaFoldDB" id="A0A0G4PTV0"/>
<keyword evidence="1" id="KW-0175">Coiled coil</keyword>
<evidence type="ECO:0000313" key="2">
    <source>
        <dbReference type="EMBL" id="CRL29910.1"/>
    </source>
</evidence>
<accession>A0A0G4PTV0</accession>
<dbReference type="SUPFAM" id="SSF58026">
    <property type="entry name" value="Delta-sleep-inducing peptide immunoreactive peptide"/>
    <property type="match status" value="1"/>
</dbReference>
<organism evidence="2 3">
    <name type="scientific">Penicillium camemberti (strain FM 013)</name>
    <dbReference type="NCBI Taxonomy" id="1429867"/>
    <lineage>
        <taxon>Eukaryota</taxon>
        <taxon>Fungi</taxon>
        <taxon>Dikarya</taxon>
        <taxon>Ascomycota</taxon>
        <taxon>Pezizomycotina</taxon>
        <taxon>Eurotiomycetes</taxon>
        <taxon>Eurotiomycetidae</taxon>
        <taxon>Eurotiales</taxon>
        <taxon>Aspergillaceae</taxon>
        <taxon>Penicillium</taxon>
    </lineage>
</organism>
<dbReference type="EMBL" id="HG793174">
    <property type="protein sequence ID" value="CRL29910.1"/>
    <property type="molecule type" value="Genomic_DNA"/>
</dbReference>
<gene>
    <name evidence="2" type="ORF">PCAMFM013_S041g000052</name>
</gene>
<proteinExistence type="predicted"/>
<dbReference type="Proteomes" id="UP000053732">
    <property type="component" value="Unassembled WGS sequence"/>
</dbReference>
<feature type="coiled-coil region" evidence="1">
    <location>
        <begin position="19"/>
        <end position="80"/>
    </location>
</feature>
<keyword evidence="3" id="KW-1185">Reference proteome</keyword>
<name>A0A0G4PTV0_PENC3</name>